<keyword evidence="3" id="KW-1185">Reference proteome</keyword>
<dbReference type="SUPFAM" id="SSF89155">
    <property type="entry name" value="TorD-like"/>
    <property type="match status" value="1"/>
</dbReference>
<proteinExistence type="predicted"/>
<reference evidence="2 3" key="1">
    <citation type="submission" date="2024-02" db="EMBL/GenBank/DDBJ databases">
        <title>A new putative Pannonibacter species isolated from two cases of bloodstream infections in paediatric patients.</title>
        <authorList>
            <person name="Castellana S."/>
            <person name="De Laurentiis V."/>
            <person name="Grassi M."/>
            <person name="De Leonardis F."/>
            <person name="Mosca A."/>
            <person name="De Carlo C."/>
            <person name="Sparapano E."/>
            <person name="Ronga L."/>
            <person name="Santacroce L."/>
            <person name="Chironna M."/>
            <person name="De Robertis A."/>
            <person name="Bianco A."/>
            <person name="Del Sambro L."/>
            <person name="Capozzi L."/>
            <person name="Parisi A."/>
        </authorList>
    </citation>
    <scope>NUCLEOTIDE SEQUENCE [LARGE SCALE GENOMIC DNA]</scope>
    <source>
        <strain evidence="2 3">Pt2</strain>
    </source>
</reference>
<evidence type="ECO:0000313" key="3">
    <source>
        <dbReference type="Proteomes" id="UP001380822"/>
    </source>
</evidence>
<dbReference type="PANTHER" id="PTHR43680:SF2">
    <property type="entry name" value="NITRATE REDUCTASE MOLYBDENUM COFACTOR ASSEMBLY CHAPERONE NARJ"/>
    <property type="match status" value="1"/>
</dbReference>
<dbReference type="Gene3D" id="1.10.3480.10">
    <property type="entry name" value="TorD-like"/>
    <property type="match status" value="1"/>
</dbReference>
<organism evidence="2 3">
    <name type="scientific">Pannonibacter anstelovis</name>
    <dbReference type="NCBI Taxonomy" id="3121537"/>
    <lineage>
        <taxon>Bacteria</taxon>
        <taxon>Pseudomonadati</taxon>
        <taxon>Pseudomonadota</taxon>
        <taxon>Alphaproteobacteria</taxon>
        <taxon>Hyphomicrobiales</taxon>
        <taxon>Stappiaceae</taxon>
        <taxon>Pannonibacter</taxon>
    </lineage>
</organism>
<dbReference type="InterPro" id="IPR036411">
    <property type="entry name" value="TorD-like_sf"/>
</dbReference>
<dbReference type="InterPro" id="IPR020945">
    <property type="entry name" value="DMSO/NO3_reduct_chaperone"/>
</dbReference>
<dbReference type="NCBIfam" id="TIGR00684">
    <property type="entry name" value="narJ"/>
    <property type="match status" value="1"/>
</dbReference>
<name>A0ABU7ZM12_9HYPH</name>
<dbReference type="Proteomes" id="UP001380822">
    <property type="component" value="Unassembled WGS sequence"/>
</dbReference>
<gene>
    <name evidence="2" type="primary">narJ</name>
    <name evidence="2" type="ORF">V6L76_08120</name>
</gene>
<evidence type="ECO:0000313" key="2">
    <source>
        <dbReference type="EMBL" id="MEH0096215.1"/>
    </source>
</evidence>
<evidence type="ECO:0000256" key="1">
    <source>
        <dbReference type="ARBA" id="ARBA00023063"/>
    </source>
</evidence>
<protein>
    <submittedName>
        <fullName evidence="2">Nitrate reductase molybdenum cofactor assembly chaperone</fullName>
    </submittedName>
</protein>
<sequence>MMDRSLKALSLLLTYPSTELQAAMPEITAVLVADSRLTALARRELSALCGGLAEGDIYDLQETYVGLFDRSRSLSLNLFEHVHGESRDRGSAMVDLLETYRTGGFEPVTGELPDHLPVLLEFLATRPAEEAKAILADAAHILTVLERRLAGRESPYAAAFAALGQLAGTVAAKETVEALLAEPEDDPQDLAALDAVWEETQVTFGPDPNAGCPQVRGMLSRMDQPARPAAAGAAG</sequence>
<dbReference type="PANTHER" id="PTHR43680">
    <property type="entry name" value="NITRATE REDUCTASE MOLYBDENUM COFACTOR ASSEMBLY CHAPERONE"/>
    <property type="match status" value="1"/>
</dbReference>
<dbReference type="EMBL" id="JBAKBE010000004">
    <property type="protein sequence ID" value="MEH0096215.1"/>
    <property type="molecule type" value="Genomic_DNA"/>
</dbReference>
<comment type="caution">
    <text evidence="2">The sequence shown here is derived from an EMBL/GenBank/DDBJ whole genome shotgun (WGS) entry which is preliminary data.</text>
</comment>
<dbReference type="InterPro" id="IPR003765">
    <property type="entry name" value="NO3_reductase_chaperone_NarJ"/>
</dbReference>
<accession>A0ABU7ZM12</accession>
<keyword evidence="1" id="KW-0534">Nitrate assimilation</keyword>
<dbReference type="RefSeq" id="WP_334251147.1">
    <property type="nucleotide sequence ID" value="NZ_JBAKBE010000004.1"/>
</dbReference>
<dbReference type="Pfam" id="PF02613">
    <property type="entry name" value="Nitrate_red_del"/>
    <property type="match status" value="1"/>
</dbReference>